<feature type="domain" description="Major facilitator superfamily (MFS) profile" evidence="8">
    <location>
        <begin position="21"/>
        <end position="479"/>
    </location>
</feature>
<evidence type="ECO:0000256" key="6">
    <source>
        <dbReference type="ARBA" id="ARBA00023136"/>
    </source>
</evidence>
<feature type="transmembrane region" description="Helical" evidence="7">
    <location>
        <begin position="274"/>
        <end position="298"/>
    </location>
</feature>
<dbReference type="CDD" id="cd17321">
    <property type="entry name" value="MFS_MMR_MDR_like"/>
    <property type="match status" value="1"/>
</dbReference>
<gene>
    <name evidence="9" type="ORF">A4X20_16535</name>
</gene>
<feature type="transmembrane region" description="Helical" evidence="7">
    <location>
        <begin position="146"/>
        <end position="167"/>
    </location>
</feature>
<feature type="transmembrane region" description="Helical" evidence="7">
    <location>
        <begin position="367"/>
        <end position="391"/>
    </location>
</feature>
<dbReference type="GO" id="GO:0005886">
    <property type="term" value="C:plasma membrane"/>
    <property type="evidence" value="ECO:0007669"/>
    <property type="project" value="UniProtKB-SubCell"/>
</dbReference>
<dbReference type="STRING" id="912594.AWC12_22080"/>
<dbReference type="Proteomes" id="UP000078396">
    <property type="component" value="Unassembled WGS sequence"/>
</dbReference>
<keyword evidence="2" id="KW-0813">Transport</keyword>
<comment type="caution">
    <text evidence="9">The sequence shown here is derived from an EMBL/GenBank/DDBJ whole genome shotgun (WGS) entry which is preliminary data.</text>
</comment>
<accession>A0A178LYK4</accession>
<evidence type="ECO:0000256" key="7">
    <source>
        <dbReference type="SAM" id="Phobius"/>
    </source>
</evidence>
<evidence type="ECO:0000256" key="2">
    <source>
        <dbReference type="ARBA" id="ARBA00022448"/>
    </source>
</evidence>
<evidence type="ECO:0000256" key="1">
    <source>
        <dbReference type="ARBA" id="ARBA00004651"/>
    </source>
</evidence>
<feature type="transmembrane region" description="Helical" evidence="7">
    <location>
        <begin position="55"/>
        <end position="75"/>
    </location>
</feature>
<dbReference type="GO" id="GO:0022857">
    <property type="term" value="F:transmembrane transporter activity"/>
    <property type="evidence" value="ECO:0007669"/>
    <property type="project" value="InterPro"/>
</dbReference>
<reference evidence="9 10" key="1">
    <citation type="submission" date="2016-04" db="EMBL/GenBank/DDBJ databases">
        <title>Draft Genome Sequences of Staphylococcus capitis Strain H36, S. capitis Strain H65, S. cohnii Strain H62, S. hominis Strain H69, Mycobacterium iranicum Strain H39, Plantibacter sp. Strain H53, Pseudomonas oryzihabitans Strain H72, and Microbacterium sp. Strain H83, isolated from residential settings.</title>
        <authorList>
            <person name="Lymperopoulou D."/>
            <person name="Adams R.I."/>
            <person name="Lindow S."/>
            <person name="Coil D.A."/>
            <person name="Jospin G."/>
            <person name="Eisen J.A."/>
        </authorList>
    </citation>
    <scope>NUCLEOTIDE SEQUENCE [LARGE SCALE GENOMIC DNA]</scope>
    <source>
        <strain evidence="9 10">H39</strain>
    </source>
</reference>
<dbReference type="InterPro" id="IPR036259">
    <property type="entry name" value="MFS_trans_sf"/>
</dbReference>
<feature type="transmembrane region" description="Helical" evidence="7">
    <location>
        <begin position="205"/>
        <end position="224"/>
    </location>
</feature>
<feature type="transmembrane region" description="Helical" evidence="7">
    <location>
        <begin position="403"/>
        <end position="423"/>
    </location>
</feature>
<dbReference type="InterPro" id="IPR011701">
    <property type="entry name" value="MFS"/>
</dbReference>
<evidence type="ECO:0000256" key="3">
    <source>
        <dbReference type="ARBA" id="ARBA00022475"/>
    </source>
</evidence>
<evidence type="ECO:0000259" key="8">
    <source>
        <dbReference type="PROSITE" id="PS50850"/>
    </source>
</evidence>
<dbReference type="EMBL" id="LWCS01000016">
    <property type="protein sequence ID" value="OAN39616.1"/>
    <property type="molecule type" value="Genomic_DNA"/>
</dbReference>
<feature type="transmembrane region" description="Helical" evidence="7">
    <location>
        <begin position="87"/>
        <end position="106"/>
    </location>
</feature>
<evidence type="ECO:0000256" key="5">
    <source>
        <dbReference type="ARBA" id="ARBA00022989"/>
    </source>
</evidence>
<comment type="subcellular location">
    <subcellularLocation>
        <location evidence="1">Cell membrane</location>
        <topology evidence="1">Multi-pass membrane protein</topology>
    </subcellularLocation>
</comment>
<dbReference type="SUPFAM" id="SSF103473">
    <property type="entry name" value="MFS general substrate transporter"/>
    <property type="match status" value="1"/>
</dbReference>
<evidence type="ECO:0000313" key="10">
    <source>
        <dbReference type="Proteomes" id="UP000078396"/>
    </source>
</evidence>
<keyword evidence="6 7" id="KW-0472">Membrane</keyword>
<feature type="transmembrane region" description="Helical" evidence="7">
    <location>
        <begin position="310"/>
        <end position="331"/>
    </location>
</feature>
<dbReference type="Pfam" id="PF07690">
    <property type="entry name" value="MFS_1"/>
    <property type="match status" value="1"/>
</dbReference>
<name>A0A178LYK4_MYCIR</name>
<feature type="transmembrane region" description="Helical" evidence="7">
    <location>
        <begin position="112"/>
        <end position="134"/>
    </location>
</feature>
<protein>
    <submittedName>
        <fullName evidence="9">MFS transporter</fullName>
    </submittedName>
</protein>
<feature type="transmembrane region" description="Helical" evidence="7">
    <location>
        <begin position="457"/>
        <end position="478"/>
    </location>
</feature>
<feature type="transmembrane region" description="Helical" evidence="7">
    <location>
        <begin position="338"/>
        <end position="355"/>
    </location>
</feature>
<dbReference type="InterPro" id="IPR020846">
    <property type="entry name" value="MFS_dom"/>
</dbReference>
<dbReference type="Gene3D" id="1.20.1720.10">
    <property type="entry name" value="Multidrug resistance protein D"/>
    <property type="match status" value="1"/>
</dbReference>
<feature type="transmembrane region" description="Helical" evidence="7">
    <location>
        <begin position="20"/>
        <end position="43"/>
    </location>
</feature>
<keyword evidence="4 7" id="KW-0812">Transmembrane</keyword>
<dbReference type="eggNOG" id="COG0477">
    <property type="taxonomic scope" value="Bacteria"/>
</dbReference>
<keyword evidence="5 7" id="KW-1133">Transmembrane helix</keyword>
<proteinExistence type="predicted"/>
<organism evidence="9 10">
    <name type="scientific">Mycolicibacterium iranicum</name>
    <name type="common">Mycobacterium iranicum</name>
    <dbReference type="NCBI Taxonomy" id="912594"/>
    <lineage>
        <taxon>Bacteria</taxon>
        <taxon>Bacillati</taxon>
        <taxon>Actinomycetota</taxon>
        <taxon>Actinomycetes</taxon>
        <taxon>Mycobacteriales</taxon>
        <taxon>Mycobacteriaceae</taxon>
        <taxon>Mycolicibacterium</taxon>
    </lineage>
</organism>
<dbReference type="RefSeq" id="WP_064280999.1">
    <property type="nucleotide sequence ID" value="NZ_LWCS01000016.1"/>
</dbReference>
<feature type="transmembrane region" description="Helical" evidence="7">
    <location>
        <begin position="173"/>
        <end position="193"/>
    </location>
</feature>
<dbReference type="PANTHER" id="PTHR42718">
    <property type="entry name" value="MAJOR FACILITATOR SUPERFAMILY MULTIDRUG TRANSPORTER MFSC"/>
    <property type="match status" value="1"/>
</dbReference>
<feature type="transmembrane region" description="Helical" evidence="7">
    <location>
        <begin position="236"/>
        <end position="253"/>
    </location>
</feature>
<evidence type="ECO:0000313" key="9">
    <source>
        <dbReference type="EMBL" id="OAN39616.1"/>
    </source>
</evidence>
<dbReference type="AlphaFoldDB" id="A0A178LYK4"/>
<keyword evidence="3" id="KW-1003">Cell membrane</keyword>
<evidence type="ECO:0000256" key="4">
    <source>
        <dbReference type="ARBA" id="ARBA00022692"/>
    </source>
</evidence>
<dbReference type="PROSITE" id="PS50850">
    <property type="entry name" value="MFS"/>
    <property type="match status" value="1"/>
</dbReference>
<dbReference type="OrthoDB" id="4080117at2"/>
<dbReference type="PANTHER" id="PTHR42718:SF46">
    <property type="entry name" value="BLR6921 PROTEIN"/>
    <property type="match status" value="1"/>
</dbReference>
<dbReference type="Gene3D" id="1.20.1250.20">
    <property type="entry name" value="MFS general substrate transporter like domains"/>
    <property type="match status" value="1"/>
</dbReference>
<sequence length="496" mass="51402">MASGSSERETEPLSSSVLGIAIVAITGMQLMSTLDGTIVIVALPRMQADLDLSDAGKSWVITAYVLAFGGLLLLGGRIGDAIGHKRAFLSGVGVFTIASLVCGLATDEVTLIVARAVQGVGAAVAAPTGLALIATTYAVGHARNRALAVSAAMQGLGSVLGLILGGAVTGLSWRLAFLVNVPIGIVIIWIAVTRLAETRHERIKLDITGALLATLACTSAVLVFTQGPPRGWVDPWVIGAAVAAAVFFIAFLIDERGADNPLVPLSIFDNRNRVASFVAYFMAGGVMLTLSVMIGLLVQDVLGYSPLRAGISFMPFAVAFVLGNVLATHLAPRIAPRWVILGGGVLVLVAMLYGSTLDRSIPYFPDLFLPVVVGGVGIGVISVILPLCLLANVAPRDIGPLSSVTLMVFNLGGPLVLVVIQAVQTSRTLYLGGTTGPVKDMTSAQLDALGHGYTYSLLWVAAIALVVGVAALFIGYSARDIARARETREAVEAGEL</sequence>